<dbReference type="EMBL" id="JBHSFA010000011">
    <property type="protein sequence ID" value="MFC4544380.1"/>
    <property type="molecule type" value="Genomic_DNA"/>
</dbReference>
<name>A0ABD5PUW0_9EURY</name>
<proteinExistence type="predicted"/>
<accession>A0ABD5PUW0</accession>
<comment type="caution">
    <text evidence="2">The sequence shown here is derived from an EMBL/GenBank/DDBJ whole genome shotgun (WGS) entry which is preliminary data.</text>
</comment>
<organism evidence="2 3">
    <name type="scientific">Halosolutus amylolyticus</name>
    <dbReference type="NCBI Taxonomy" id="2932267"/>
    <lineage>
        <taxon>Archaea</taxon>
        <taxon>Methanobacteriati</taxon>
        <taxon>Methanobacteriota</taxon>
        <taxon>Stenosarchaea group</taxon>
        <taxon>Halobacteria</taxon>
        <taxon>Halobacteriales</taxon>
        <taxon>Natrialbaceae</taxon>
        <taxon>Halosolutus</taxon>
    </lineage>
</organism>
<evidence type="ECO:0000256" key="1">
    <source>
        <dbReference type="SAM" id="MobiDB-lite"/>
    </source>
</evidence>
<dbReference type="RefSeq" id="WP_250141114.1">
    <property type="nucleotide sequence ID" value="NZ_JALIQP010000003.1"/>
</dbReference>
<reference evidence="2 3" key="1">
    <citation type="journal article" date="2019" name="Int. J. Syst. Evol. Microbiol.">
        <title>The Global Catalogue of Microorganisms (GCM) 10K type strain sequencing project: providing services to taxonomists for standard genome sequencing and annotation.</title>
        <authorList>
            <consortium name="The Broad Institute Genomics Platform"/>
            <consortium name="The Broad Institute Genome Sequencing Center for Infectious Disease"/>
            <person name="Wu L."/>
            <person name="Ma J."/>
        </authorList>
    </citation>
    <scope>NUCLEOTIDE SEQUENCE [LARGE SCALE GENOMIC DNA]</scope>
    <source>
        <strain evidence="2 3">WLHS5</strain>
    </source>
</reference>
<dbReference type="Proteomes" id="UP001595898">
    <property type="component" value="Unassembled WGS sequence"/>
</dbReference>
<keyword evidence="3" id="KW-1185">Reference proteome</keyword>
<protein>
    <submittedName>
        <fullName evidence="2">Cell surface glycoprotein</fullName>
    </submittedName>
</protein>
<evidence type="ECO:0000313" key="2">
    <source>
        <dbReference type="EMBL" id="MFC4544380.1"/>
    </source>
</evidence>
<feature type="region of interest" description="Disordered" evidence="1">
    <location>
        <begin position="34"/>
        <end position="70"/>
    </location>
</feature>
<sequence length="290" mass="30186">MTGDRSRTNALAVALAAIVLCSIVGTGLAAAGAANPTTDAADRPPIDGDGTNDADASVAAHAQDDTNGDASFTAYGQEGTIILGGDREVVFPESDEDEPQPENAPENVEWEDESFVIDADVDLEEGTWEADAEDVAIPLITSFNVDADRAEVQMSAPNGFEGTIDPETGEMTAEADFEIESEVIGPLRGIAPDSTCVTETELEMTTGTSDNGLEGTPFEVDAESGTATATLVDDTFAVPGFDTVDGVGPVCGSAADEFGLPAEESGDNEFEIELWFDLEGFEESPENGDE</sequence>
<gene>
    <name evidence="2" type="ORF">ACFO5R_20840</name>
</gene>
<dbReference type="AlphaFoldDB" id="A0ABD5PUW0"/>
<evidence type="ECO:0000313" key="3">
    <source>
        <dbReference type="Proteomes" id="UP001595898"/>
    </source>
</evidence>